<keyword evidence="1" id="KW-0812">Transmembrane</keyword>
<proteinExistence type="predicted"/>
<feature type="transmembrane region" description="Helical" evidence="1">
    <location>
        <begin position="54"/>
        <end position="76"/>
    </location>
</feature>
<comment type="caution">
    <text evidence="2">The sequence shown here is derived from an EMBL/GenBank/DDBJ whole genome shotgun (WGS) entry which is preliminary data.</text>
</comment>
<keyword evidence="1" id="KW-1133">Transmembrane helix</keyword>
<accession>A0A0M2NH31</accession>
<evidence type="ECO:0000313" key="2">
    <source>
        <dbReference type="EMBL" id="KKI50256.1"/>
    </source>
</evidence>
<protein>
    <submittedName>
        <fullName evidence="2">Uncharacterized protein</fullName>
    </submittedName>
</protein>
<dbReference type="EMBL" id="LAYJ01000112">
    <property type="protein sequence ID" value="KKI50256.1"/>
    <property type="molecule type" value="Genomic_DNA"/>
</dbReference>
<dbReference type="Proteomes" id="UP000034076">
    <property type="component" value="Unassembled WGS sequence"/>
</dbReference>
<keyword evidence="3" id="KW-1185">Reference proteome</keyword>
<organism evidence="2 3">
    <name type="scientific">Christensenella hongkongensis</name>
    <dbReference type="NCBI Taxonomy" id="270498"/>
    <lineage>
        <taxon>Bacteria</taxon>
        <taxon>Bacillati</taxon>
        <taxon>Bacillota</taxon>
        <taxon>Clostridia</taxon>
        <taxon>Christensenellales</taxon>
        <taxon>Christensenellaceae</taxon>
        <taxon>Christensenella</taxon>
    </lineage>
</organism>
<evidence type="ECO:0000313" key="3">
    <source>
        <dbReference type="Proteomes" id="UP000034076"/>
    </source>
</evidence>
<evidence type="ECO:0000256" key="1">
    <source>
        <dbReference type="SAM" id="Phobius"/>
    </source>
</evidence>
<sequence>MKKVIAGVGMLIAGTILYGAAAITAGVAVAATTAPGWDTEMGMYWQSVVTCGMDAPIAFGIVLSIVGLCFLLWGVFSANKKKDKPADE</sequence>
<dbReference type="OrthoDB" id="2061267at2"/>
<name>A0A0M2NH31_9FIRM</name>
<dbReference type="AlphaFoldDB" id="A0A0M2NH31"/>
<dbReference type="STRING" id="270498.CHK_2319"/>
<keyword evidence="1" id="KW-0472">Membrane</keyword>
<reference evidence="2 3" key="1">
    <citation type="submission" date="2015-04" db="EMBL/GenBank/DDBJ databases">
        <title>Draft genome sequence of bacteremic isolate Catabacter hongkongensis type strain HKU16T.</title>
        <authorList>
            <person name="Lau S.K."/>
            <person name="Teng J.L."/>
            <person name="Huang Y."/>
            <person name="Curreem S.O."/>
            <person name="Tsui S.K."/>
            <person name="Woo P.C."/>
        </authorList>
    </citation>
    <scope>NUCLEOTIDE SEQUENCE [LARGE SCALE GENOMIC DNA]</scope>
    <source>
        <strain evidence="2 3">HKU16</strain>
    </source>
</reference>
<gene>
    <name evidence="2" type="ORF">CHK_2319</name>
</gene>
<dbReference type="RefSeq" id="WP_046444122.1">
    <property type="nucleotide sequence ID" value="NZ_CAUERS010000001.1"/>
</dbReference>